<feature type="domain" description="Fe/B12 periplasmic-binding" evidence="3">
    <location>
        <begin position="42"/>
        <end position="289"/>
    </location>
</feature>
<dbReference type="InParanoid" id="F2LWK6"/>
<organism evidence="4 5">
    <name type="scientific">Hippea maritima (strain ATCC 700847 / DSM 10411 / MH2)</name>
    <dbReference type="NCBI Taxonomy" id="760142"/>
    <lineage>
        <taxon>Bacteria</taxon>
        <taxon>Pseudomonadati</taxon>
        <taxon>Campylobacterota</taxon>
        <taxon>Desulfurellia</taxon>
        <taxon>Desulfurellales</taxon>
        <taxon>Hippeaceae</taxon>
        <taxon>Hippea</taxon>
    </lineage>
</organism>
<dbReference type="Pfam" id="PF01497">
    <property type="entry name" value="Peripla_BP_2"/>
    <property type="match status" value="1"/>
</dbReference>
<keyword evidence="1" id="KW-0732">Signal</keyword>
<dbReference type="NCBIfam" id="NF038402">
    <property type="entry name" value="TroA_like"/>
    <property type="match status" value="1"/>
</dbReference>
<name>F2LWK6_HIPMA</name>
<dbReference type="Proteomes" id="UP000008139">
    <property type="component" value="Chromosome"/>
</dbReference>
<reference evidence="4 5" key="1">
    <citation type="journal article" date="2011" name="Stand. Genomic Sci.">
        <title>Complete genome sequence of the thermophilic sulfur-reducer Hippea maritima type strain (MH(2)).</title>
        <authorList>
            <person name="Huntemann M."/>
            <person name="Lu M."/>
            <person name="Nolan M."/>
            <person name="Lapidus A."/>
            <person name="Lucas S."/>
            <person name="Hammon N."/>
            <person name="Deshpande S."/>
            <person name="Cheng J.F."/>
            <person name="Tapia R."/>
            <person name="Han C."/>
            <person name="Goodwin L."/>
            <person name="Pitluck S."/>
            <person name="Liolios K."/>
            <person name="Pagani I."/>
            <person name="Ivanova N."/>
            <person name="Ovchinikova G."/>
            <person name="Pati A."/>
            <person name="Chen A."/>
            <person name="Palaniappan K."/>
            <person name="Land M."/>
            <person name="Hauser L."/>
            <person name="Jeffries C.D."/>
            <person name="Detter J.C."/>
            <person name="Brambilla E.M."/>
            <person name="Rohde M."/>
            <person name="Spring S."/>
            <person name="Goker M."/>
            <person name="Woyke T."/>
            <person name="Bristow J."/>
            <person name="Eisen J.A."/>
            <person name="Markowitz V."/>
            <person name="Hugenholtz P."/>
            <person name="Kyrpides N.C."/>
            <person name="Klenk H.P."/>
            <person name="Mavromatis K."/>
        </authorList>
    </citation>
    <scope>NUCLEOTIDE SEQUENCE [LARGE SCALE GENOMIC DNA]</scope>
    <source>
        <strain evidence="5">ATCC 700847 / DSM 10411 / MH2</strain>
    </source>
</reference>
<dbReference type="PANTHER" id="PTHR30535:SF34">
    <property type="entry name" value="MOLYBDATE-BINDING PROTEIN MOLA"/>
    <property type="match status" value="1"/>
</dbReference>
<dbReference type="AlphaFoldDB" id="F2LWK6"/>
<dbReference type="FunCoup" id="F2LWK6">
    <property type="interactions" value="147"/>
</dbReference>
<dbReference type="EMBL" id="CP002606">
    <property type="protein sequence ID" value="AEA34115.1"/>
    <property type="molecule type" value="Genomic_DNA"/>
</dbReference>
<dbReference type="SUPFAM" id="SSF53807">
    <property type="entry name" value="Helical backbone' metal receptor"/>
    <property type="match status" value="1"/>
</dbReference>
<reference evidence="5" key="2">
    <citation type="submission" date="2011-03" db="EMBL/GenBank/DDBJ databases">
        <title>The complete genome of Hippea maritima DSM 10411.</title>
        <authorList>
            <consortium name="US DOE Joint Genome Institute (JGI-PGF)"/>
            <person name="Lucas S."/>
            <person name="Copeland A."/>
            <person name="Lapidus A."/>
            <person name="Bruce D."/>
            <person name="Goodwin L."/>
            <person name="Pitluck S."/>
            <person name="Peters L."/>
            <person name="Kyrpides N."/>
            <person name="Mavromatis K."/>
            <person name="Pagani I."/>
            <person name="Ivanova N."/>
            <person name="Mikhailova N."/>
            <person name="Lu M."/>
            <person name="Detter J.C."/>
            <person name="Tapia R."/>
            <person name="Han C."/>
            <person name="Land M."/>
            <person name="Hauser L."/>
            <person name="Markowitz V."/>
            <person name="Cheng J.-F."/>
            <person name="Hugenholtz P."/>
            <person name="Woyke T."/>
            <person name="Wu D."/>
            <person name="Spring S."/>
            <person name="Schroeder M."/>
            <person name="Brambilla E."/>
            <person name="Klenk H.-P."/>
            <person name="Eisen J.A."/>
        </authorList>
    </citation>
    <scope>NUCLEOTIDE SEQUENCE [LARGE SCALE GENOMIC DNA]</scope>
    <source>
        <strain evidence="5">ATCC 700847 / DSM 10411 / MH2</strain>
    </source>
</reference>
<evidence type="ECO:0000256" key="2">
    <source>
        <dbReference type="SAM" id="Phobius"/>
    </source>
</evidence>
<dbReference type="PROSITE" id="PS50983">
    <property type="entry name" value="FE_B12_PBP"/>
    <property type="match status" value="1"/>
</dbReference>
<dbReference type="InterPro" id="IPR002491">
    <property type="entry name" value="ABC_transptr_periplasmic_BD"/>
</dbReference>
<dbReference type="RefSeq" id="WP_013682153.1">
    <property type="nucleotide sequence ID" value="NC_015318.1"/>
</dbReference>
<keyword evidence="2" id="KW-0472">Membrane</keyword>
<keyword evidence="2" id="KW-1133">Transmembrane helix</keyword>
<dbReference type="STRING" id="760142.Hipma_1150"/>
<dbReference type="InterPro" id="IPR050902">
    <property type="entry name" value="ABC_Transporter_SBP"/>
</dbReference>
<sequence length="295" mass="32966">MNFIFFNIIDAAMWFNGMLLRRVFYIVLLFCSISLVGLANDKIVSLTPAATREIIMLKKAEALVGCSSYGVLPNGLNIRRVGSVVGADIETILKLKPDLVIVSSLMNPNDINKMSSLGLNVVIFNSPKSFDDICNQMLRLANLIDREDLANRIVKRAKRMVFKIKKATEELNKVKVFVQIGANPVFTANKDSFINDFITFAGGINIAANVRNGIYSPAEVIRSNPDAIIISQMGFDGVKQAKRWRQFKFLNAVKNNKILILDDYSLCSPDPLSFAKTLLKIAKFLHPEVDFEKLD</sequence>
<evidence type="ECO:0000259" key="3">
    <source>
        <dbReference type="PROSITE" id="PS50983"/>
    </source>
</evidence>
<evidence type="ECO:0000256" key="1">
    <source>
        <dbReference type="ARBA" id="ARBA00022729"/>
    </source>
</evidence>
<dbReference type="GO" id="GO:0071281">
    <property type="term" value="P:cellular response to iron ion"/>
    <property type="evidence" value="ECO:0007669"/>
    <property type="project" value="TreeGrafter"/>
</dbReference>
<keyword evidence="2" id="KW-0812">Transmembrane</keyword>
<evidence type="ECO:0000313" key="4">
    <source>
        <dbReference type="EMBL" id="AEA34115.1"/>
    </source>
</evidence>
<evidence type="ECO:0000313" key="5">
    <source>
        <dbReference type="Proteomes" id="UP000008139"/>
    </source>
</evidence>
<feature type="transmembrane region" description="Helical" evidence="2">
    <location>
        <begin position="23"/>
        <end position="39"/>
    </location>
</feature>
<dbReference type="eggNOG" id="COG0614">
    <property type="taxonomic scope" value="Bacteria"/>
</dbReference>
<dbReference type="OrthoDB" id="9787830at2"/>
<gene>
    <name evidence="4" type="ordered locus">Hipma_1150</name>
</gene>
<accession>F2LWK6</accession>
<keyword evidence="5" id="KW-1185">Reference proteome</keyword>
<dbReference type="PANTHER" id="PTHR30535">
    <property type="entry name" value="VITAMIN B12-BINDING PROTEIN"/>
    <property type="match status" value="1"/>
</dbReference>
<dbReference type="Gene3D" id="3.40.50.1980">
    <property type="entry name" value="Nitrogenase molybdenum iron protein domain"/>
    <property type="match status" value="2"/>
</dbReference>
<protein>
    <submittedName>
        <fullName evidence="4">ABC-type transporter, periplasmic subunit</fullName>
    </submittedName>
</protein>
<dbReference type="KEGG" id="hmr:Hipma_1150"/>
<proteinExistence type="predicted"/>
<dbReference type="InterPro" id="IPR054828">
    <property type="entry name" value="Vit_B12_bind_prot"/>
</dbReference>
<dbReference type="HOGENOM" id="CLU_038034_2_5_7"/>